<evidence type="ECO:0000313" key="3">
    <source>
        <dbReference type="Proteomes" id="UP001145742"/>
    </source>
</evidence>
<gene>
    <name evidence="2" type="ORF">WISP_107380</name>
</gene>
<dbReference type="Proteomes" id="UP001145742">
    <property type="component" value="Unassembled WGS sequence"/>
</dbReference>
<reference evidence="2" key="1">
    <citation type="submission" date="2019-10" db="EMBL/GenBank/DDBJ databases">
        <authorList>
            <person name="Soares A.E.R."/>
            <person name="Aleixo A."/>
            <person name="Schneider P."/>
            <person name="Miyaki C.Y."/>
            <person name="Schneider M.P."/>
            <person name="Mello C."/>
            <person name="Vasconcelos A.T.R."/>
        </authorList>
    </citation>
    <scope>NUCLEOTIDE SEQUENCE</scope>
    <source>
        <tissue evidence="2">Muscle</tissue>
    </source>
</reference>
<name>A0ABQ9D2M8_9PASS</name>
<comment type="caution">
    <text evidence="2">The sequence shown here is derived from an EMBL/GenBank/DDBJ whole genome shotgun (WGS) entry which is preliminary data.</text>
</comment>
<protein>
    <submittedName>
        <fullName evidence="2">Rna-directed dna polymerase from mobile element jockey-like</fullName>
    </submittedName>
</protein>
<proteinExistence type="predicted"/>
<feature type="domain" description="Reverse transcriptase" evidence="1">
    <location>
        <begin position="3"/>
        <end position="105"/>
    </location>
</feature>
<evidence type="ECO:0000313" key="2">
    <source>
        <dbReference type="EMBL" id="KAJ7410586.1"/>
    </source>
</evidence>
<organism evidence="2 3">
    <name type="scientific">Willisornis vidua</name>
    <name type="common">Xingu scale-backed antbird</name>
    <dbReference type="NCBI Taxonomy" id="1566151"/>
    <lineage>
        <taxon>Eukaryota</taxon>
        <taxon>Metazoa</taxon>
        <taxon>Chordata</taxon>
        <taxon>Craniata</taxon>
        <taxon>Vertebrata</taxon>
        <taxon>Euteleostomi</taxon>
        <taxon>Archelosauria</taxon>
        <taxon>Archosauria</taxon>
        <taxon>Dinosauria</taxon>
        <taxon>Saurischia</taxon>
        <taxon>Theropoda</taxon>
        <taxon>Coelurosauria</taxon>
        <taxon>Aves</taxon>
        <taxon>Neognathae</taxon>
        <taxon>Neoaves</taxon>
        <taxon>Telluraves</taxon>
        <taxon>Australaves</taxon>
        <taxon>Passeriformes</taxon>
        <taxon>Thamnophilidae</taxon>
        <taxon>Willisornis</taxon>
    </lineage>
</organism>
<keyword evidence="3" id="KW-1185">Reference proteome</keyword>
<evidence type="ECO:0000259" key="1">
    <source>
        <dbReference type="Pfam" id="PF00078"/>
    </source>
</evidence>
<dbReference type="EMBL" id="WHWB01034397">
    <property type="protein sequence ID" value="KAJ7410586.1"/>
    <property type="molecule type" value="Genomic_DNA"/>
</dbReference>
<accession>A0ABQ9D2M8</accession>
<dbReference type="Pfam" id="PF00078">
    <property type="entry name" value="RVT_1"/>
    <property type="match status" value="1"/>
</dbReference>
<sequence length="211" mass="24092">MWWVSNWLMCQAQKVIMNGVTSDWSPVTTGVPQGFILGPVLFIIINDLDAGLEGILSKFADNTKLGEAPDSLKGREGLQRDLDKLVGWTITKHIKFNKKKCEILHLEWGNPGCLYSLWNEMPESSAMERDLGILVNGDRLSWIRWTDVFFHETLLCGVKVTASHLNTIEYTGGEGQKLTVGDGTYMDMEEWRKERDKETDFHVWKVQEEQA</sequence>
<dbReference type="PANTHER" id="PTHR33332">
    <property type="entry name" value="REVERSE TRANSCRIPTASE DOMAIN-CONTAINING PROTEIN"/>
    <property type="match status" value="1"/>
</dbReference>
<dbReference type="InterPro" id="IPR000477">
    <property type="entry name" value="RT_dom"/>
</dbReference>